<dbReference type="SUPFAM" id="SSF51735">
    <property type="entry name" value="NAD(P)-binding Rossmann-fold domains"/>
    <property type="match status" value="1"/>
</dbReference>
<accession>A0A9Q3WLQ8</accession>
<reference evidence="1" key="1">
    <citation type="journal article" date="2021" name="Environ. Microbiol.">
        <title>Cryptic niche differentiation of novel sediment ecotypes of Rugeria pomeroyi correlates with nitrate respiration.</title>
        <authorList>
            <person name="Lin X."/>
            <person name="McNichol J."/>
            <person name="Chu X."/>
            <person name="Qian Y."/>
            <person name="Luo H."/>
        </authorList>
    </citation>
    <scope>NUCLEOTIDE SEQUENCE</scope>
    <source>
        <strain evidence="1">SZCCDBB064</strain>
    </source>
</reference>
<dbReference type="InterPro" id="IPR013328">
    <property type="entry name" value="6PGD_dom2"/>
</dbReference>
<evidence type="ECO:0008006" key="3">
    <source>
        <dbReference type="Google" id="ProtNLM"/>
    </source>
</evidence>
<dbReference type="Gene3D" id="3.40.50.720">
    <property type="entry name" value="NAD(P)-binding Rossmann-like Domain"/>
    <property type="match status" value="1"/>
</dbReference>
<gene>
    <name evidence="1" type="ORF">KBY27_12295</name>
</gene>
<sequence length="387" mass="39844">MSSRTSTRAAIPGRALTRVTVLGGGDDARMYAALALAENREVTLFSAYGQELDDLRSAGSVTLRGEGPIGSFHVNQPSGPSIRTTAALDQAVAGAELILLTGPLHKQRTYAMVLADHLRDGQVLVLPNARSLGAVEVAWLLQTGGCAADVTIVECGGAPYWIQRDRSALILSACGPVPAATLPQGRSDVLSGLKPLFPNASAELSCVHSGFDDASAAVELPALLIGGPAAPGGAPLVQQGGVPLAENATFRTLIGAAHQAVIARLWEERVAVAADFGVRGLEDAAAATQRVAGNLRGAGARQVPDSSEAKELLRAGVIGSLIPLVSAAELTGRNVPMTRAMIDLAMTVLERDLRGAGRNLNSIGVTATDVSAARRQFDAILNGGLHG</sequence>
<dbReference type="Proteomes" id="UP000813672">
    <property type="component" value="Unassembled WGS sequence"/>
</dbReference>
<dbReference type="EMBL" id="JAGQAF010000007">
    <property type="protein sequence ID" value="MCE8538233.1"/>
    <property type="molecule type" value="Genomic_DNA"/>
</dbReference>
<comment type="caution">
    <text evidence="1">The sequence shown here is derived from an EMBL/GenBank/DDBJ whole genome shotgun (WGS) entry which is preliminary data.</text>
</comment>
<name>A0A9Q3WLQ8_9RHOB</name>
<evidence type="ECO:0000313" key="1">
    <source>
        <dbReference type="EMBL" id="MCE8538233.1"/>
    </source>
</evidence>
<evidence type="ECO:0000313" key="2">
    <source>
        <dbReference type="Proteomes" id="UP000813672"/>
    </source>
</evidence>
<dbReference type="Gene3D" id="1.10.1040.10">
    <property type="entry name" value="N-(1-d-carboxylethyl)-l-norvaline Dehydrogenase, domain 2"/>
    <property type="match status" value="1"/>
</dbReference>
<proteinExistence type="predicted"/>
<protein>
    <recommendedName>
        <fullName evidence="3">Opine dehydrogenase</fullName>
    </recommendedName>
</protein>
<organism evidence="1 2">
    <name type="scientific">Ruegeria pomeroyi</name>
    <dbReference type="NCBI Taxonomy" id="89184"/>
    <lineage>
        <taxon>Bacteria</taxon>
        <taxon>Pseudomonadati</taxon>
        <taxon>Pseudomonadota</taxon>
        <taxon>Alphaproteobacteria</taxon>
        <taxon>Rhodobacterales</taxon>
        <taxon>Roseobacteraceae</taxon>
        <taxon>Ruegeria</taxon>
    </lineage>
</organism>
<dbReference type="InterPro" id="IPR036291">
    <property type="entry name" value="NAD(P)-bd_dom_sf"/>
</dbReference>
<dbReference type="AlphaFoldDB" id="A0A9Q3WLQ8"/>